<keyword evidence="2" id="KW-0808">Transferase</keyword>
<reference evidence="5 6" key="1">
    <citation type="submission" date="2020-03" db="EMBL/GenBank/DDBJ databases">
        <title>Two novel Motilibacter sp.</title>
        <authorList>
            <person name="Liu S."/>
        </authorList>
    </citation>
    <scope>NUCLEOTIDE SEQUENCE [LARGE SCALE GENOMIC DNA]</scope>
    <source>
        <strain evidence="5 6">E257</strain>
    </source>
</reference>
<dbReference type="CDD" id="cd02440">
    <property type="entry name" value="AdoMet_MTases"/>
    <property type="match status" value="1"/>
</dbReference>
<sequence>MVRTVRCGEHCFWCRGPAARRVLRPLHPAAGRPGRRSGARPARGRARRGHALRHRAGARGRAGRGGRLRLRDVAGLGRPGGPPPARGGGGCLPRDLRHRPQGAARGAEQGLPGCGGRLRGRQLRHRPPAAHARGRGAPGAARQRGGARGRAAGTGRRPHAAAGEAGRGARARGTRVPPRAGRPAAGRGAHHRGRRGRPGRIGVVTTQLPPLTANAWLRWDTVSRLLPAERPLDVLEVGCGQGAAGARLAALGRYVGVEPDDRSYAVAVERVGAAGGAVRHGSLETLAPDERFDLVCAFEVLEHIEDDRGALASWVDRLRPGGSLLLSVPAYQHRFGAADELVGHYRRYDPPALRLLLREAGLDDVDLRLYGAPLGYALEAARDALSARKLAAAGSMAERSGHSGRYLQPSETWQSALIRVGTRPFRVAQRAFPTRGPGIVVRARRPA</sequence>
<evidence type="ECO:0000256" key="4">
    <source>
        <dbReference type="SAM" id="MobiDB-lite"/>
    </source>
</evidence>
<dbReference type="PANTHER" id="PTHR43464:SF19">
    <property type="entry name" value="UBIQUINONE BIOSYNTHESIS O-METHYLTRANSFERASE, MITOCHONDRIAL"/>
    <property type="match status" value="1"/>
</dbReference>
<feature type="compositionally biased region" description="Basic residues" evidence="4">
    <location>
        <begin position="118"/>
        <end position="134"/>
    </location>
</feature>
<keyword evidence="6" id="KW-1185">Reference proteome</keyword>
<feature type="compositionally biased region" description="Basic residues" evidence="4">
    <location>
        <begin position="188"/>
        <end position="198"/>
    </location>
</feature>
<dbReference type="PANTHER" id="PTHR43464">
    <property type="entry name" value="METHYLTRANSFERASE"/>
    <property type="match status" value="1"/>
</dbReference>
<dbReference type="Pfam" id="PF13489">
    <property type="entry name" value="Methyltransf_23"/>
    <property type="match status" value="1"/>
</dbReference>
<feature type="compositionally biased region" description="Basic residues" evidence="4">
    <location>
        <begin position="33"/>
        <end position="68"/>
    </location>
</feature>
<dbReference type="SUPFAM" id="SSF53335">
    <property type="entry name" value="S-adenosyl-L-methionine-dependent methyltransferases"/>
    <property type="match status" value="1"/>
</dbReference>
<feature type="compositionally biased region" description="Low complexity" evidence="4">
    <location>
        <begin position="138"/>
        <end position="164"/>
    </location>
</feature>
<feature type="region of interest" description="Disordered" evidence="4">
    <location>
        <begin position="25"/>
        <end position="202"/>
    </location>
</feature>
<keyword evidence="1 5" id="KW-0489">Methyltransferase</keyword>
<evidence type="ECO:0000313" key="6">
    <source>
        <dbReference type="Proteomes" id="UP000800981"/>
    </source>
</evidence>
<evidence type="ECO:0000313" key="5">
    <source>
        <dbReference type="EMBL" id="NHC13125.1"/>
    </source>
</evidence>
<comment type="caution">
    <text evidence="5">The sequence shown here is derived from an EMBL/GenBank/DDBJ whole genome shotgun (WGS) entry which is preliminary data.</text>
</comment>
<dbReference type="InterPro" id="IPR029063">
    <property type="entry name" value="SAM-dependent_MTases_sf"/>
</dbReference>
<protein>
    <submittedName>
        <fullName evidence="5">Class I SAM-dependent methyltransferase</fullName>
    </submittedName>
</protein>
<dbReference type="Gene3D" id="3.40.50.150">
    <property type="entry name" value="Vaccinia Virus protein VP39"/>
    <property type="match status" value="1"/>
</dbReference>
<dbReference type="GO" id="GO:0008168">
    <property type="term" value="F:methyltransferase activity"/>
    <property type="evidence" value="ECO:0007669"/>
    <property type="project" value="UniProtKB-KW"/>
</dbReference>
<evidence type="ECO:0000256" key="3">
    <source>
        <dbReference type="ARBA" id="ARBA00022691"/>
    </source>
</evidence>
<organism evidence="5 6">
    <name type="scientific">Motilibacter deserti</name>
    <dbReference type="NCBI Taxonomy" id="2714956"/>
    <lineage>
        <taxon>Bacteria</taxon>
        <taxon>Bacillati</taxon>
        <taxon>Actinomycetota</taxon>
        <taxon>Actinomycetes</taxon>
        <taxon>Motilibacterales</taxon>
        <taxon>Motilibacteraceae</taxon>
        <taxon>Motilibacter</taxon>
    </lineage>
</organism>
<evidence type="ECO:0000256" key="2">
    <source>
        <dbReference type="ARBA" id="ARBA00022679"/>
    </source>
</evidence>
<name>A0ABX0GTP9_9ACTN</name>
<dbReference type="EMBL" id="JAANNP010000001">
    <property type="protein sequence ID" value="NHC13125.1"/>
    <property type="molecule type" value="Genomic_DNA"/>
</dbReference>
<feature type="compositionally biased region" description="Low complexity" evidence="4">
    <location>
        <begin position="174"/>
        <end position="187"/>
    </location>
</feature>
<proteinExistence type="predicted"/>
<dbReference type="GO" id="GO:0032259">
    <property type="term" value="P:methylation"/>
    <property type="evidence" value="ECO:0007669"/>
    <property type="project" value="UniProtKB-KW"/>
</dbReference>
<gene>
    <name evidence="5" type="ORF">G9H71_04945</name>
</gene>
<accession>A0ABX0GTP9</accession>
<dbReference type="Proteomes" id="UP000800981">
    <property type="component" value="Unassembled WGS sequence"/>
</dbReference>
<evidence type="ECO:0000256" key="1">
    <source>
        <dbReference type="ARBA" id="ARBA00022603"/>
    </source>
</evidence>
<keyword evidence="3" id="KW-0949">S-adenosyl-L-methionine</keyword>